<dbReference type="EMBL" id="JAGTJS010000010">
    <property type="protein sequence ID" value="KAH7254925.1"/>
    <property type="molecule type" value="Genomic_DNA"/>
</dbReference>
<dbReference type="Gene3D" id="3.40.50.720">
    <property type="entry name" value="NAD(P)-binding Rossmann-like Domain"/>
    <property type="match status" value="2"/>
</dbReference>
<comment type="caution">
    <text evidence="2">The sequence shown here is derived from an EMBL/GenBank/DDBJ whole genome shotgun (WGS) entry which is preliminary data.</text>
</comment>
<sequence>MTKIFLTGATGYIGGDGLHTLVKAHPEYEITALVRTKEKGDLVTSQYPSVSLVYGDLDDFELLAEQVSKADITCHWASCEHEAAAKAIAEGISRKAKDDAGFVIHLSGSDIICYPDLNDETYGIKRDQVFDDWDGVSEVTSPPENAPHKEVDLAILGIGGKTAIVCPPTIYGPGRGPGNQRSIQVPELALHSLKRGAAITVQGGENIWNSVHVHDLSKLWLKLVEAAVQGGGRADWGSNGYYFVENGNFSWKAIAEKISKEAKAQGLWEDEKVESLSVEDADKVWPYASFFWGTNSRSRAIRARKVLDWEPVEKDIFEDVVAVVKAEASSLKLAE</sequence>
<dbReference type="InterPro" id="IPR051783">
    <property type="entry name" value="NAD(P)-dependent_oxidoreduct"/>
</dbReference>
<dbReference type="PANTHER" id="PTHR48079">
    <property type="entry name" value="PROTEIN YEEZ"/>
    <property type="match status" value="1"/>
</dbReference>
<dbReference type="InterPro" id="IPR036291">
    <property type="entry name" value="NAD(P)-bd_dom_sf"/>
</dbReference>
<dbReference type="Proteomes" id="UP000736672">
    <property type="component" value="Unassembled WGS sequence"/>
</dbReference>
<evidence type="ECO:0000313" key="2">
    <source>
        <dbReference type="EMBL" id="KAH7254925.1"/>
    </source>
</evidence>
<dbReference type="SUPFAM" id="SSF51735">
    <property type="entry name" value="NAD(P)-binding Rossmann-fold domains"/>
    <property type="match status" value="1"/>
</dbReference>
<feature type="domain" description="NmrA-like" evidence="1">
    <location>
        <begin position="3"/>
        <end position="75"/>
    </location>
</feature>
<dbReference type="GO" id="GO:0005737">
    <property type="term" value="C:cytoplasm"/>
    <property type="evidence" value="ECO:0007669"/>
    <property type="project" value="TreeGrafter"/>
</dbReference>
<gene>
    <name evidence="2" type="ORF">B0J15DRAFT_595285</name>
</gene>
<proteinExistence type="predicted"/>
<name>A0A9P9KF51_FUSSL</name>
<organism evidence="2 3">
    <name type="scientific">Fusarium solani</name>
    <name type="common">Filamentous fungus</name>
    <dbReference type="NCBI Taxonomy" id="169388"/>
    <lineage>
        <taxon>Eukaryota</taxon>
        <taxon>Fungi</taxon>
        <taxon>Dikarya</taxon>
        <taxon>Ascomycota</taxon>
        <taxon>Pezizomycotina</taxon>
        <taxon>Sordariomycetes</taxon>
        <taxon>Hypocreomycetidae</taxon>
        <taxon>Hypocreales</taxon>
        <taxon>Nectriaceae</taxon>
        <taxon>Fusarium</taxon>
        <taxon>Fusarium solani species complex</taxon>
    </lineage>
</organism>
<accession>A0A9P9KF51</accession>
<dbReference type="PANTHER" id="PTHR48079:SF6">
    <property type="entry name" value="NAD(P)-BINDING DOMAIN-CONTAINING PROTEIN-RELATED"/>
    <property type="match status" value="1"/>
</dbReference>
<dbReference type="InterPro" id="IPR008030">
    <property type="entry name" value="NmrA-like"/>
</dbReference>
<dbReference type="AlphaFoldDB" id="A0A9P9KF51"/>
<evidence type="ECO:0000259" key="1">
    <source>
        <dbReference type="Pfam" id="PF05368"/>
    </source>
</evidence>
<evidence type="ECO:0000313" key="3">
    <source>
        <dbReference type="Proteomes" id="UP000736672"/>
    </source>
</evidence>
<dbReference type="GO" id="GO:0004029">
    <property type="term" value="F:aldehyde dehydrogenase (NAD+) activity"/>
    <property type="evidence" value="ECO:0007669"/>
    <property type="project" value="TreeGrafter"/>
</dbReference>
<reference evidence="2" key="1">
    <citation type="journal article" date="2021" name="Nat. Commun.">
        <title>Genetic determinants of endophytism in the Arabidopsis root mycobiome.</title>
        <authorList>
            <person name="Mesny F."/>
            <person name="Miyauchi S."/>
            <person name="Thiergart T."/>
            <person name="Pickel B."/>
            <person name="Atanasova L."/>
            <person name="Karlsson M."/>
            <person name="Huettel B."/>
            <person name="Barry K.W."/>
            <person name="Haridas S."/>
            <person name="Chen C."/>
            <person name="Bauer D."/>
            <person name="Andreopoulos W."/>
            <person name="Pangilinan J."/>
            <person name="LaButti K."/>
            <person name="Riley R."/>
            <person name="Lipzen A."/>
            <person name="Clum A."/>
            <person name="Drula E."/>
            <person name="Henrissat B."/>
            <person name="Kohler A."/>
            <person name="Grigoriev I.V."/>
            <person name="Martin F.M."/>
            <person name="Hacquard S."/>
        </authorList>
    </citation>
    <scope>NUCLEOTIDE SEQUENCE</scope>
    <source>
        <strain evidence="2">FSSC 5 MPI-SDFR-AT-0091</strain>
    </source>
</reference>
<keyword evidence="3" id="KW-1185">Reference proteome</keyword>
<dbReference type="OrthoDB" id="2130169at2759"/>
<protein>
    <recommendedName>
        <fullName evidence="1">NmrA-like domain-containing protein</fullName>
    </recommendedName>
</protein>
<dbReference type="Pfam" id="PF05368">
    <property type="entry name" value="NmrA"/>
    <property type="match status" value="1"/>
</dbReference>